<dbReference type="GO" id="GO:0005524">
    <property type="term" value="F:ATP binding"/>
    <property type="evidence" value="ECO:0007669"/>
    <property type="project" value="UniProtKB-KW"/>
</dbReference>
<keyword evidence="3" id="KW-1185">Reference proteome</keyword>
<reference evidence="2" key="1">
    <citation type="submission" date="2022-10" db="EMBL/GenBank/DDBJ databases">
        <title>Whole genome sequencing of three plant growth promoting bacteria isolated from Vachellia tortilis subsp. raddiana in Morocco.</title>
        <authorList>
            <person name="Hnini M."/>
            <person name="Zouagui R."/>
            <person name="Zouagui H."/>
            <person name="Chemao Elfihri M.-W."/>
            <person name="Ibrahimi A."/>
            <person name="Sbabou L."/>
            <person name="Aurag J."/>
        </authorList>
    </citation>
    <scope>NUCLEOTIDE SEQUENCE</scope>
    <source>
        <strain evidence="2">LMR678</strain>
    </source>
</reference>
<sequence length="146" mass="16333">MTSELCDLPRVATYHSWLIDQSNECEPCKIQDAPLGANTERGKSVEVRNIDENEIASLLSLNEDHFNDMKSKRISPAKVQETFVAFANSDGGDLYIGVEDKSIKGERIDGFQEQEEANAIISTLLEETQPAVENVLFEFCMSMERG</sequence>
<dbReference type="EMBL" id="JAPVOI010000004">
    <property type="protein sequence ID" value="MCZ4092634.1"/>
    <property type="molecule type" value="Genomic_DNA"/>
</dbReference>
<evidence type="ECO:0000313" key="2">
    <source>
        <dbReference type="EMBL" id="MCZ4092634.1"/>
    </source>
</evidence>
<gene>
    <name evidence="2" type="ORF">O3W52_21965</name>
</gene>
<feature type="domain" description="Schlafen AlbA-2" evidence="1">
    <location>
        <begin position="63"/>
        <end position="136"/>
    </location>
</feature>
<dbReference type="InterPro" id="IPR007421">
    <property type="entry name" value="Schlafen_AlbA_2_dom"/>
</dbReference>
<keyword evidence="2" id="KW-0547">Nucleotide-binding</keyword>
<dbReference type="Gene3D" id="3.30.950.30">
    <property type="entry name" value="Schlafen, AAA domain"/>
    <property type="match status" value="1"/>
</dbReference>
<evidence type="ECO:0000259" key="1">
    <source>
        <dbReference type="Pfam" id="PF04326"/>
    </source>
</evidence>
<dbReference type="Proteomes" id="UP001079430">
    <property type="component" value="Unassembled WGS sequence"/>
</dbReference>
<dbReference type="InterPro" id="IPR038461">
    <property type="entry name" value="Schlafen_AlbA_2_dom_sf"/>
</dbReference>
<proteinExistence type="predicted"/>
<name>A0ABT4KLA6_9HYPH</name>
<keyword evidence="2" id="KW-0067">ATP-binding</keyword>
<accession>A0ABT4KLA6</accession>
<dbReference type="RefSeq" id="WP_269283224.1">
    <property type="nucleotide sequence ID" value="NZ_JAPVOI010000004.1"/>
</dbReference>
<evidence type="ECO:0000313" key="3">
    <source>
        <dbReference type="Proteomes" id="UP001079430"/>
    </source>
</evidence>
<organism evidence="2 3">
    <name type="scientific">Sinorhizobium psoraleae</name>
    <dbReference type="NCBI Taxonomy" id="520838"/>
    <lineage>
        <taxon>Bacteria</taxon>
        <taxon>Pseudomonadati</taxon>
        <taxon>Pseudomonadota</taxon>
        <taxon>Alphaproteobacteria</taxon>
        <taxon>Hyphomicrobiales</taxon>
        <taxon>Rhizobiaceae</taxon>
        <taxon>Sinorhizobium/Ensifer group</taxon>
        <taxon>Sinorhizobium</taxon>
    </lineage>
</organism>
<protein>
    <submittedName>
        <fullName evidence="2">ATP-binding protein</fullName>
    </submittedName>
</protein>
<dbReference type="Pfam" id="PF04326">
    <property type="entry name" value="SLFN_AlbA_2"/>
    <property type="match status" value="1"/>
</dbReference>
<comment type="caution">
    <text evidence="2">The sequence shown here is derived from an EMBL/GenBank/DDBJ whole genome shotgun (WGS) entry which is preliminary data.</text>
</comment>